<gene>
    <name evidence="1" type="ORF">CERZMDRAFT_96079</name>
</gene>
<dbReference type="AlphaFoldDB" id="A0A6A6FL01"/>
<dbReference type="EMBL" id="ML992669">
    <property type="protein sequence ID" value="KAF2214053.1"/>
    <property type="molecule type" value="Genomic_DNA"/>
</dbReference>
<proteinExistence type="predicted"/>
<sequence length="142" mass="15280">MVVLAGTFTGANGAVSVIFIQVGPERLRLPSFDNVGPGSCLCDTLAQAQRRRAWQSCQRQLIESSLRSRSHLRVAGDCGEEETNAAEGKMIKAYGQHRSTVLSNTPAYGEAHEPLPTHPRSLERVTAADVHVLHMGVKSSSG</sequence>
<keyword evidence="2" id="KW-1185">Reference proteome</keyword>
<protein>
    <submittedName>
        <fullName evidence="1">Uncharacterized protein</fullName>
    </submittedName>
</protein>
<dbReference type="Proteomes" id="UP000799539">
    <property type="component" value="Unassembled WGS sequence"/>
</dbReference>
<evidence type="ECO:0000313" key="2">
    <source>
        <dbReference type="Proteomes" id="UP000799539"/>
    </source>
</evidence>
<evidence type="ECO:0000313" key="1">
    <source>
        <dbReference type="EMBL" id="KAF2214053.1"/>
    </source>
</evidence>
<reference evidence="1" key="1">
    <citation type="journal article" date="2020" name="Stud. Mycol.">
        <title>101 Dothideomycetes genomes: a test case for predicting lifestyles and emergence of pathogens.</title>
        <authorList>
            <person name="Haridas S."/>
            <person name="Albert R."/>
            <person name="Binder M."/>
            <person name="Bloem J."/>
            <person name="Labutti K."/>
            <person name="Salamov A."/>
            <person name="Andreopoulos B."/>
            <person name="Baker S."/>
            <person name="Barry K."/>
            <person name="Bills G."/>
            <person name="Bluhm B."/>
            <person name="Cannon C."/>
            <person name="Castanera R."/>
            <person name="Culley D."/>
            <person name="Daum C."/>
            <person name="Ezra D."/>
            <person name="Gonzalez J."/>
            <person name="Henrissat B."/>
            <person name="Kuo A."/>
            <person name="Liang C."/>
            <person name="Lipzen A."/>
            <person name="Lutzoni F."/>
            <person name="Magnuson J."/>
            <person name="Mondo S."/>
            <person name="Nolan M."/>
            <person name="Ohm R."/>
            <person name="Pangilinan J."/>
            <person name="Park H.-J."/>
            <person name="Ramirez L."/>
            <person name="Alfaro M."/>
            <person name="Sun H."/>
            <person name="Tritt A."/>
            <person name="Yoshinaga Y."/>
            <person name="Zwiers L.-H."/>
            <person name="Turgeon B."/>
            <person name="Goodwin S."/>
            <person name="Spatafora J."/>
            <person name="Crous P."/>
            <person name="Grigoriev I."/>
        </authorList>
    </citation>
    <scope>NUCLEOTIDE SEQUENCE</scope>
    <source>
        <strain evidence="1">SCOH1-5</strain>
    </source>
</reference>
<organism evidence="1 2">
    <name type="scientific">Cercospora zeae-maydis SCOH1-5</name>
    <dbReference type="NCBI Taxonomy" id="717836"/>
    <lineage>
        <taxon>Eukaryota</taxon>
        <taxon>Fungi</taxon>
        <taxon>Dikarya</taxon>
        <taxon>Ascomycota</taxon>
        <taxon>Pezizomycotina</taxon>
        <taxon>Dothideomycetes</taxon>
        <taxon>Dothideomycetidae</taxon>
        <taxon>Mycosphaerellales</taxon>
        <taxon>Mycosphaerellaceae</taxon>
        <taxon>Cercospora</taxon>
    </lineage>
</organism>
<name>A0A6A6FL01_9PEZI</name>
<accession>A0A6A6FL01</accession>